<dbReference type="InterPro" id="IPR023827">
    <property type="entry name" value="Peptidase_S8_Asp-AS"/>
</dbReference>
<dbReference type="InterPro" id="IPR046450">
    <property type="entry name" value="PA_dom_sf"/>
</dbReference>
<keyword evidence="5 8" id="KW-0378">Hydrolase</keyword>
<evidence type="ECO:0000259" key="12">
    <source>
        <dbReference type="Pfam" id="PF05922"/>
    </source>
</evidence>
<feature type="chain" id="PRO_5044757506" evidence="9">
    <location>
        <begin position="37"/>
        <end position="1000"/>
    </location>
</feature>
<feature type="active site" description="Charge relay system" evidence="7 8">
    <location>
        <position position="201"/>
    </location>
</feature>
<evidence type="ECO:0000256" key="6">
    <source>
        <dbReference type="ARBA" id="ARBA00022825"/>
    </source>
</evidence>
<feature type="domain" description="Inhibitor I9" evidence="12">
    <location>
        <begin position="68"/>
        <end position="162"/>
    </location>
</feature>
<evidence type="ECO:0000259" key="11">
    <source>
        <dbReference type="Pfam" id="PF02225"/>
    </source>
</evidence>
<dbReference type="PROSITE" id="PS51892">
    <property type="entry name" value="SUBTILASE"/>
    <property type="match status" value="1"/>
</dbReference>
<evidence type="ECO:0000256" key="1">
    <source>
        <dbReference type="ARBA" id="ARBA00011073"/>
    </source>
</evidence>
<dbReference type="Pfam" id="PF02225">
    <property type="entry name" value="PA"/>
    <property type="match status" value="1"/>
</dbReference>
<dbReference type="GO" id="GO:0004252">
    <property type="term" value="F:serine-type endopeptidase activity"/>
    <property type="evidence" value="ECO:0007669"/>
    <property type="project" value="UniProtKB-UniRule"/>
</dbReference>
<dbReference type="PANTHER" id="PTHR10795">
    <property type="entry name" value="PROPROTEIN CONVERTASE SUBTILISIN/KEXIN"/>
    <property type="match status" value="1"/>
</dbReference>
<feature type="domain" description="Subtilisin-like protease fibronectin type-III" evidence="13">
    <location>
        <begin position="707"/>
        <end position="802"/>
    </location>
</feature>
<dbReference type="InterPro" id="IPR036852">
    <property type="entry name" value="Peptidase_S8/S53_dom_sf"/>
</dbReference>
<comment type="caution">
    <text evidence="14">The sequence shown here is derived from an EMBL/GenBank/DDBJ whole genome shotgun (WGS) entry which is preliminary data.</text>
</comment>
<dbReference type="InterPro" id="IPR037045">
    <property type="entry name" value="S8pro/Inhibitor_I9_sf"/>
</dbReference>
<dbReference type="PRINTS" id="PR00723">
    <property type="entry name" value="SUBTILISIN"/>
</dbReference>
<organism evidence="14 15">
    <name type="scientific">Micrococcus luteus</name>
    <name type="common">Micrococcus lysodeikticus</name>
    <dbReference type="NCBI Taxonomy" id="1270"/>
    <lineage>
        <taxon>Bacteria</taxon>
        <taxon>Bacillati</taxon>
        <taxon>Actinomycetota</taxon>
        <taxon>Actinomycetes</taxon>
        <taxon>Micrococcales</taxon>
        <taxon>Micrococcaceae</taxon>
        <taxon>Micrococcus</taxon>
    </lineage>
</organism>
<dbReference type="PROSITE" id="PS51318">
    <property type="entry name" value="TAT"/>
    <property type="match status" value="1"/>
</dbReference>
<dbReference type="Gene3D" id="2.60.40.2310">
    <property type="match status" value="1"/>
</dbReference>
<dbReference type="InterPro" id="IPR003137">
    <property type="entry name" value="PA_domain"/>
</dbReference>
<keyword evidence="4 9" id="KW-0732">Signal</keyword>
<feature type="signal peptide" evidence="9">
    <location>
        <begin position="1"/>
        <end position="36"/>
    </location>
</feature>
<dbReference type="PROSITE" id="PS00136">
    <property type="entry name" value="SUBTILASE_ASP"/>
    <property type="match status" value="1"/>
</dbReference>
<dbReference type="InterPro" id="IPR010259">
    <property type="entry name" value="S8pro/Inhibitor_I9"/>
</dbReference>
<accession>A0ABD7M6G4</accession>
<evidence type="ECO:0000256" key="7">
    <source>
        <dbReference type="PIRSR" id="PIRSR615500-1"/>
    </source>
</evidence>
<dbReference type="Gene3D" id="3.50.30.30">
    <property type="match status" value="1"/>
</dbReference>
<evidence type="ECO:0000256" key="3">
    <source>
        <dbReference type="ARBA" id="ARBA00022670"/>
    </source>
</evidence>
<comment type="similarity">
    <text evidence="1 8">Belongs to the peptidase S8 family.</text>
</comment>
<dbReference type="Proteomes" id="UP000184253">
    <property type="component" value="Unassembled WGS sequence"/>
</dbReference>
<feature type="domain" description="Peptidase S8/S53" evidence="10">
    <location>
        <begin position="192"/>
        <end position="674"/>
    </location>
</feature>
<evidence type="ECO:0000256" key="4">
    <source>
        <dbReference type="ARBA" id="ARBA00022729"/>
    </source>
</evidence>
<dbReference type="GO" id="GO:0006508">
    <property type="term" value="P:proteolysis"/>
    <property type="evidence" value="ECO:0007669"/>
    <property type="project" value="UniProtKB-KW"/>
</dbReference>
<dbReference type="Pfam" id="PF17766">
    <property type="entry name" value="fn3_6"/>
    <property type="match status" value="1"/>
</dbReference>
<evidence type="ECO:0000313" key="15">
    <source>
        <dbReference type="Proteomes" id="UP000184253"/>
    </source>
</evidence>
<evidence type="ECO:0000256" key="9">
    <source>
        <dbReference type="SAM" id="SignalP"/>
    </source>
</evidence>
<dbReference type="Gene3D" id="3.40.50.200">
    <property type="entry name" value="Peptidase S8/S53 domain"/>
    <property type="match status" value="1"/>
</dbReference>
<feature type="active site" description="Charge relay system" evidence="7 8">
    <location>
        <position position="298"/>
    </location>
</feature>
<dbReference type="CDD" id="cd02120">
    <property type="entry name" value="PA_subtilisin_like"/>
    <property type="match status" value="1"/>
</dbReference>
<dbReference type="EMBL" id="FRCE01000003">
    <property type="protein sequence ID" value="SHL43528.1"/>
    <property type="molecule type" value="Genomic_DNA"/>
</dbReference>
<sequence length="1000" mass="101944">MRKAEAMPQNPTPARRRRALAAAVAGASLVAAPALAVSATAVELPDGSTVSSPQGEVQVQQQFEDGRYFVVLKDQPSVTAPEAGAVPGAAPKAKFDPSHPRVKNYEAKLQRQQAKVAKTHGAKAEISFQRAVNAFVAELTAEEAQSIAKDPAVLGVAPDEQVAPDYSSTEFLGLPGKKGTWKSVYGKAENAGKGVVVGVIDSGIHPDNPFIDGQPVQPLKGKAKVGVPYRTADGQIAVLKADGTTATAECETGPDFPASSCDSKLIGAYAFSDDFERFVPVDERAPEERISPLGVFSHGTHVATTILGNTGVEQTIDGDSFGEGAGVAPAAHLISYKICWEDTDPDTGGCYTSASVAAVEQAIENNVDVLNYSISGSNTSIVDPVAMAFKSAAEAGIFVAASGGNSGPGPNTVNHGSPWLTTVAAETFSNELTATVQFSDGTQLRGASSARTGVGPAEVIHASEAAAGDAEAARLCLPGGLTEEAAGKIVLCERGVNARTEKSQVVEEAGGVGMILVNTPSGSLDADIHAVPTVHMNDSGVIEKVKSSDLTATIVPGDTTGLPEDPLPQIAGFSSRGPANAVNQELLKPDLAAPGVNVIAGVSPLDPDYHGNTFGLMSGTSMASPNLAGMATLLIGKYPAWSPMAVKSALMTTAGDVYNADGTVNTDNFATGAGSADPAAAARPGLVYESGKEQWDALLRGDIAGRDVNVPSLAIPDVVGSATVTRTVTALENGRWQFSANVPGFEVTASPAMLDLKAGQSADVELTVTRTDAAVNTWTHGSMSWTTAKGKAVPEVTSPVTVKAKSATVTSAVEGSGATGSADVEITPGVTGELTPQVLGLGKVDSTVAAATASNSLESSALAVSTVTVEEGTKSLTASINAGAAGADWDLYVITPEGKQLSRATAAESETLTIADPAPGAYTVVGHLYAANGGKDTGTLETLKLREDAGNLTVSPNPVPVTSGKATEATLSWSGLTSGTWKGLVTWDAGVTTDVTVQVP</sequence>
<dbReference type="Gene3D" id="3.30.70.80">
    <property type="entry name" value="Peptidase S8 propeptide/proteinase inhibitor I9"/>
    <property type="match status" value="1"/>
</dbReference>
<evidence type="ECO:0000256" key="2">
    <source>
        <dbReference type="ARBA" id="ARBA00022525"/>
    </source>
</evidence>
<evidence type="ECO:0000256" key="8">
    <source>
        <dbReference type="PROSITE-ProRule" id="PRU01240"/>
    </source>
</evidence>
<gene>
    <name evidence="14" type="ORF">SAMN04487849_10341</name>
</gene>
<dbReference type="Gene3D" id="2.60.120.380">
    <property type="match status" value="1"/>
</dbReference>
<dbReference type="InterPro" id="IPR000209">
    <property type="entry name" value="Peptidase_S8/S53_dom"/>
</dbReference>
<feature type="active site" description="Charge relay system" evidence="7 8">
    <location>
        <position position="621"/>
    </location>
</feature>
<dbReference type="Pfam" id="PF00082">
    <property type="entry name" value="Peptidase_S8"/>
    <property type="match status" value="1"/>
</dbReference>
<evidence type="ECO:0000259" key="13">
    <source>
        <dbReference type="Pfam" id="PF17766"/>
    </source>
</evidence>
<keyword evidence="3 8" id="KW-0645">Protease</keyword>
<dbReference type="Pfam" id="PF05922">
    <property type="entry name" value="Inhibitor_I9"/>
    <property type="match status" value="1"/>
</dbReference>
<keyword evidence="6 8" id="KW-0720">Serine protease</keyword>
<evidence type="ECO:0000259" key="10">
    <source>
        <dbReference type="Pfam" id="PF00082"/>
    </source>
</evidence>
<feature type="domain" description="PA" evidence="11">
    <location>
        <begin position="473"/>
        <end position="537"/>
    </location>
</feature>
<dbReference type="AlphaFoldDB" id="A0ABD7M6G4"/>
<dbReference type="InterPro" id="IPR041469">
    <property type="entry name" value="Subtilisin-like_FN3"/>
</dbReference>
<proteinExistence type="inferred from homology"/>
<reference evidence="14 15" key="1">
    <citation type="submission" date="2016-11" db="EMBL/GenBank/DDBJ databases">
        <authorList>
            <person name="Varghese N."/>
            <person name="Submissions S."/>
        </authorList>
    </citation>
    <scope>NUCLEOTIDE SEQUENCE [LARGE SCALE GENOMIC DNA]</scope>
    <source>
        <strain evidence="14 15">VTM4R57</strain>
    </source>
</reference>
<dbReference type="SUPFAM" id="SSF52743">
    <property type="entry name" value="Subtilisin-like"/>
    <property type="match status" value="1"/>
</dbReference>
<dbReference type="InterPro" id="IPR006311">
    <property type="entry name" value="TAT_signal"/>
</dbReference>
<protein>
    <submittedName>
        <fullName evidence="14">Peptidase inhibitor I9</fullName>
    </submittedName>
</protein>
<dbReference type="SUPFAM" id="SSF52025">
    <property type="entry name" value="PA domain"/>
    <property type="match status" value="1"/>
</dbReference>
<keyword evidence="2" id="KW-0964">Secreted</keyword>
<dbReference type="InterPro" id="IPR015500">
    <property type="entry name" value="Peptidase_S8_subtilisin-rel"/>
</dbReference>
<evidence type="ECO:0000256" key="5">
    <source>
        <dbReference type="ARBA" id="ARBA00022801"/>
    </source>
</evidence>
<name>A0ABD7M6G4_MICLU</name>
<evidence type="ECO:0000313" key="14">
    <source>
        <dbReference type="EMBL" id="SHL43528.1"/>
    </source>
</evidence>
<dbReference type="InterPro" id="IPR045051">
    <property type="entry name" value="SBT"/>
</dbReference>